<reference evidence="1 2" key="1">
    <citation type="submission" date="2011-02" db="EMBL/GenBank/DDBJ databases">
        <authorList>
            <person name="Muzny D."/>
            <person name="Qin X."/>
            <person name="Deng J."/>
            <person name="Jiang H."/>
            <person name="Liu Y."/>
            <person name="Qu J."/>
            <person name="Song X.-Z."/>
            <person name="Zhang L."/>
            <person name="Thornton R."/>
            <person name="Coyle M."/>
            <person name="Francisco L."/>
            <person name="Jackson L."/>
            <person name="Javaid M."/>
            <person name="Korchina V."/>
            <person name="Kovar C."/>
            <person name="Mata R."/>
            <person name="Mathew T."/>
            <person name="Ngo R."/>
            <person name="Nguyen L."/>
            <person name="Nguyen N."/>
            <person name="Okwuonu G."/>
            <person name="Ongeri F."/>
            <person name="Pham C."/>
            <person name="Simmons D."/>
            <person name="Wilczek-Boney K."/>
            <person name="Hale W."/>
            <person name="Jakkamsetti A."/>
            <person name="Pham P."/>
            <person name="Ruth R."/>
            <person name="San Lucas F."/>
            <person name="Warren J."/>
            <person name="Zhang J."/>
            <person name="Zhao Z."/>
            <person name="Zhou C."/>
            <person name="Zhu D."/>
            <person name="Lee S."/>
            <person name="Bess C."/>
            <person name="Blankenburg K."/>
            <person name="Forbes L."/>
            <person name="Fu Q."/>
            <person name="Gubbala S."/>
            <person name="Hirani K."/>
            <person name="Jayaseelan J.C."/>
            <person name="Lara F."/>
            <person name="Munidasa M."/>
            <person name="Palculict T."/>
            <person name="Patil S."/>
            <person name="Pu L.-L."/>
            <person name="Saada N."/>
            <person name="Tang L."/>
            <person name="Weissenberger G."/>
            <person name="Zhu Y."/>
            <person name="Hemphill L."/>
            <person name="Shang Y."/>
            <person name="Youmans B."/>
            <person name="Ayvaz T."/>
            <person name="Ross M."/>
            <person name="Santibanez J."/>
            <person name="Aqrawi P."/>
            <person name="Gross S."/>
            <person name="Joshi V."/>
            <person name="Fowler G."/>
            <person name="Nazareth L."/>
            <person name="Reid J."/>
            <person name="Worley K."/>
            <person name="Petrosino J."/>
            <person name="Highlander S."/>
            <person name="Gibbs R."/>
        </authorList>
    </citation>
    <scope>NUCLEOTIDE SEQUENCE [LARGE SCALE GENOMIC DNA]</scope>
    <source>
        <strain evidence="1 2">ATCC BAA-1200</strain>
    </source>
</reference>
<organism evidence="1 2">
    <name type="scientific">Neisseria bacilliformis ATCC BAA-1200</name>
    <dbReference type="NCBI Taxonomy" id="888742"/>
    <lineage>
        <taxon>Bacteria</taxon>
        <taxon>Pseudomonadati</taxon>
        <taxon>Pseudomonadota</taxon>
        <taxon>Betaproteobacteria</taxon>
        <taxon>Neisseriales</taxon>
        <taxon>Neisseriaceae</taxon>
        <taxon>Neisseria</taxon>
    </lineage>
</organism>
<dbReference type="GO" id="GO:0016740">
    <property type="term" value="F:transferase activity"/>
    <property type="evidence" value="ECO:0007669"/>
    <property type="project" value="UniProtKB-KW"/>
</dbReference>
<dbReference type="Proteomes" id="UP000004105">
    <property type="component" value="Unassembled WGS sequence"/>
</dbReference>
<evidence type="ECO:0000313" key="2">
    <source>
        <dbReference type="Proteomes" id="UP000004105"/>
    </source>
</evidence>
<sequence length="73" mass="8048">MGCVRCRANRRQTETACVAAAHSTAAYVGWILTHHSMHGGICREVCKRWVETHPTVRTASCVTGRAGRGRRVL</sequence>
<dbReference type="HOGENOM" id="CLU_2700926_0_0_4"/>
<protein>
    <submittedName>
        <fullName evidence="1">Glycosyl transferase</fullName>
    </submittedName>
</protein>
<name>F2BFW0_9NEIS</name>
<comment type="caution">
    <text evidence="1">The sequence shown here is derived from an EMBL/GenBank/DDBJ whole genome shotgun (WGS) entry which is preliminary data.</text>
</comment>
<proteinExistence type="predicted"/>
<keyword evidence="2" id="KW-1185">Reference proteome</keyword>
<gene>
    <name evidence="1" type="ORF">HMPREF9123_2617</name>
</gene>
<evidence type="ECO:0000313" key="1">
    <source>
        <dbReference type="EMBL" id="EGF07593.1"/>
    </source>
</evidence>
<dbReference type="EMBL" id="AFAY01000052">
    <property type="protein sequence ID" value="EGF07593.1"/>
    <property type="molecule type" value="Genomic_DNA"/>
</dbReference>
<accession>F2BFW0</accession>
<dbReference type="AlphaFoldDB" id="F2BFW0"/>
<keyword evidence="1" id="KW-0808">Transferase</keyword>